<proteinExistence type="predicted"/>
<sequence>MDDDDVNQSPGWDKTKVTFELLDGPTNYRTWVQNMKPTLSETGHWLVVTGKLPKPDVLSEKEIQKAMEVYKDDILKKMEFNKIRQSQKKELSQWENANFKAAGFISRCCKPHIRQQLPEDITAQELWEYLKRYSPKGWAAKWHVIRRIEELEYKKTDTLAPFYSKLYELHAEAKTMGITFDDFILMKYLLNIDKNYSELISRTYDKAQDEKDPPSLQHIHERAIVEEAATSTRRR</sequence>
<protein>
    <submittedName>
        <fullName evidence="1">Uncharacterized protein</fullName>
    </submittedName>
</protein>
<comment type="caution">
    <text evidence="1">The sequence shown here is derived from an EMBL/GenBank/DDBJ whole genome shotgun (WGS) entry which is preliminary data.</text>
</comment>
<organism evidence="1 2">
    <name type="scientific">Lepraria finkii</name>
    <dbReference type="NCBI Taxonomy" id="1340010"/>
    <lineage>
        <taxon>Eukaryota</taxon>
        <taxon>Fungi</taxon>
        <taxon>Dikarya</taxon>
        <taxon>Ascomycota</taxon>
        <taxon>Pezizomycotina</taxon>
        <taxon>Lecanoromycetes</taxon>
        <taxon>OSLEUM clade</taxon>
        <taxon>Lecanoromycetidae</taxon>
        <taxon>Lecanorales</taxon>
        <taxon>Lecanorineae</taxon>
        <taxon>Stereocaulaceae</taxon>
        <taxon>Lepraria</taxon>
    </lineage>
</organism>
<dbReference type="EMBL" id="JBHFEH010000033">
    <property type="protein sequence ID" value="KAL2051623.1"/>
    <property type="molecule type" value="Genomic_DNA"/>
</dbReference>
<keyword evidence="2" id="KW-1185">Reference proteome</keyword>
<dbReference type="Proteomes" id="UP001590951">
    <property type="component" value="Unassembled WGS sequence"/>
</dbReference>
<gene>
    <name evidence="1" type="ORF">ABVK25_008037</name>
</gene>
<reference evidence="1 2" key="1">
    <citation type="submission" date="2024-09" db="EMBL/GenBank/DDBJ databases">
        <title>Rethinking Asexuality: The Enigmatic Case of Functional Sexual Genes in Lepraria (Stereocaulaceae).</title>
        <authorList>
            <person name="Doellman M."/>
            <person name="Sun Y."/>
            <person name="Barcenas-Pena A."/>
            <person name="Lumbsch H.T."/>
            <person name="Grewe F."/>
        </authorList>
    </citation>
    <scope>NUCLEOTIDE SEQUENCE [LARGE SCALE GENOMIC DNA]</scope>
    <source>
        <strain evidence="1 2">Grewe 0041</strain>
    </source>
</reference>
<evidence type="ECO:0000313" key="1">
    <source>
        <dbReference type="EMBL" id="KAL2051623.1"/>
    </source>
</evidence>
<name>A0ABR4B751_9LECA</name>
<evidence type="ECO:0000313" key="2">
    <source>
        <dbReference type="Proteomes" id="UP001590951"/>
    </source>
</evidence>
<accession>A0ABR4B751</accession>
<dbReference type="Pfam" id="PF14223">
    <property type="entry name" value="Retrotran_gag_2"/>
    <property type="match status" value="1"/>
</dbReference>